<keyword evidence="1" id="KW-0175">Coiled coil</keyword>
<accession>A0A8T1X097</accession>
<sequence length="411" mass="47736">MEDKLLMDSAFLDEVEAFLGDTQLTKFLSLPETLDFEDTLTFDPVSPAFDQLAHETQKTAAPDSLQVSPSFDWSVRLRTKDAKRRRVYRERLKQERDDLRRQVSELTAVLDDLKNSQAISDGKCKHQITQPNPLWRALAIQHKELRRIAEIDQRRLREAVAARAVMIKDFDGFIQQKLTESGVIRDALIRIPSSRTPKRARLDPMLVETFVHQTDLLYARTDEVMRDCGMTSKDYNLNFRPTRKVQGKTAYFEYAWRHITPSDLQRSERALWEAAHMLHRQDDRECYSDESKDTFALKFRIKCSSSSSVSLLEHVVVRRFKEKYRTVMVWRTFTEGEKALSGMHSDKTGWCILRPSETGTIKETYIRQVPTHFGKVATAEDKRAMDQFTIMIHESSEEDGIEIARGLRLRG</sequence>
<name>A0A8T1X097_9STRA</name>
<protein>
    <recommendedName>
        <fullName evidence="4">M96 mating-specific protein family</fullName>
    </recommendedName>
</protein>
<evidence type="ECO:0008006" key="4">
    <source>
        <dbReference type="Google" id="ProtNLM"/>
    </source>
</evidence>
<evidence type="ECO:0000256" key="1">
    <source>
        <dbReference type="SAM" id="Coils"/>
    </source>
</evidence>
<evidence type="ECO:0000313" key="3">
    <source>
        <dbReference type="Proteomes" id="UP000693981"/>
    </source>
</evidence>
<dbReference type="OrthoDB" id="100222at2759"/>
<dbReference type="Proteomes" id="UP000693981">
    <property type="component" value="Unassembled WGS sequence"/>
</dbReference>
<reference evidence="2" key="1">
    <citation type="submission" date="2021-02" db="EMBL/GenBank/DDBJ databases">
        <authorList>
            <person name="Palmer J.M."/>
        </authorList>
    </citation>
    <scope>NUCLEOTIDE SEQUENCE</scope>
    <source>
        <strain evidence="2">SCRP23</strain>
    </source>
</reference>
<evidence type="ECO:0000313" key="2">
    <source>
        <dbReference type="EMBL" id="KAG7399702.1"/>
    </source>
</evidence>
<gene>
    <name evidence="2" type="ORF">PHYBOEH_008210</name>
</gene>
<dbReference type="AlphaFoldDB" id="A0A8T1X097"/>
<dbReference type="EMBL" id="JAGDFL010000047">
    <property type="protein sequence ID" value="KAG7399702.1"/>
    <property type="molecule type" value="Genomic_DNA"/>
</dbReference>
<feature type="coiled-coil region" evidence="1">
    <location>
        <begin position="89"/>
        <end position="116"/>
    </location>
</feature>
<organism evidence="2 3">
    <name type="scientific">Phytophthora boehmeriae</name>
    <dbReference type="NCBI Taxonomy" id="109152"/>
    <lineage>
        <taxon>Eukaryota</taxon>
        <taxon>Sar</taxon>
        <taxon>Stramenopiles</taxon>
        <taxon>Oomycota</taxon>
        <taxon>Peronosporomycetes</taxon>
        <taxon>Peronosporales</taxon>
        <taxon>Peronosporaceae</taxon>
        <taxon>Phytophthora</taxon>
    </lineage>
</organism>
<keyword evidence="3" id="KW-1185">Reference proteome</keyword>
<comment type="caution">
    <text evidence="2">The sequence shown here is derived from an EMBL/GenBank/DDBJ whole genome shotgun (WGS) entry which is preliminary data.</text>
</comment>
<proteinExistence type="predicted"/>